<evidence type="ECO:0000256" key="1">
    <source>
        <dbReference type="SAM" id="MobiDB-lite"/>
    </source>
</evidence>
<feature type="compositionally biased region" description="Basic and acidic residues" evidence="1">
    <location>
        <begin position="7"/>
        <end position="20"/>
    </location>
</feature>
<protein>
    <submittedName>
        <fullName evidence="2">Uncharacterized protein</fullName>
    </submittedName>
</protein>
<organism evidence="2 3">
    <name type="scientific">Candidatus Magnetominusculus xianensis</name>
    <dbReference type="NCBI Taxonomy" id="1748249"/>
    <lineage>
        <taxon>Bacteria</taxon>
        <taxon>Pseudomonadati</taxon>
        <taxon>Nitrospirota</taxon>
        <taxon>Nitrospiria</taxon>
        <taxon>Nitrospirales</taxon>
        <taxon>Nitrospiraceae</taxon>
        <taxon>Candidatus Magnetominusculus</taxon>
    </lineage>
</organism>
<dbReference type="RefSeq" id="WP_085053752.1">
    <property type="nucleotide sequence ID" value="NZ_LNQR01000125.1"/>
</dbReference>
<evidence type="ECO:0000313" key="2">
    <source>
        <dbReference type="EMBL" id="KWT76408.1"/>
    </source>
</evidence>
<accession>A0ABR5SFG4</accession>
<gene>
    <name evidence="2" type="ORF">ASN18_3147</name>
</gene>
<name>A0ABR5SFG4_9BACT</name>
<feature type="region of interest" description="Disordered" evidence="1">
    <location>
        <begin position="1"/>
        <end position="27"/>
    </location>
</feature>
<evidence type="ECO:0000313" key="3">
    <source>
        <dbReference type="Proteomes" id="UP000060487"/>
    </source>
</evidence>
<proteinExistence type="predicted"/>
<sequence>MFPDSLESVKGKTTFTERQRNMGQPGIEQQSVPWPSFLLHSSQQGFTLCSKEKETTVDDTPVNKTRTDTRVINNAIVEKLTFIAKLYPLMELMSIGV</sequence>
<dbReference type="EMBL" id="LNQR01000125">
    <property type="protein sequence ID" value="KWT76408.1"/>
    <property type="molecule type" value="Genomic_DNA"/>
</dbReference>
<reference evidence="2 3" key="1">
    <citation type="submission" date="2015-11" db="EMBL/GenBank/DDBJ databases">
        <authorList>
            <person name="Lin W."/>
        </authorList>
    </citation>
    <scope>NUCLEOTIDE SEQUENCE [LARGE SCALE GENOMIC DNA]</scope>
    <source>
        <strain evidence="2 3">HCH-1</strain>
    </source>
</reference>
<comment type="caution">
    <text evidence="2">The sequence shown here is derived from an EMBL/GenBank/DDBJ whole genome shotgun (WGS) entry which is preliminary data.</text>
</comment>
<keyword evidence="3" id="KW-1185">Reference proteome</keyword>
<dbReference type="Proteomes" id="UP000060487">
    <property type="component" value="Unassembled WGS sequence"/>
</dbReference>